<keyword evidence="1" id="KW-0812">Transmembrane</keyword>
<evidence type="ECO:0000313" key="2">
    <source>
        <dbReference type="EMBL" id="KAJ9543393.1"/>
    </source>
</evidence>
<accession>A0AA38SR06</accession>
<feature type="transmembrane region" description="Helical" evidence="1">
    <location>
        <begin position="26"/>
        <end position="45"/>
    </location>
</feature>
<organism evidence="2 3">
    <name type="scientific">Centaurea solstitialis</name>
    <name type="common">yellow star-thistle</name>
    <dbReference type="NCBI Taxonomy" id="347529"/>
    <lineage>
        <taxon>Eukaryota</taxon>
        <taxon>Viridiplantae</taxon>
        <taxon>Streptophyta</taxon>
        <taxon>Embryophyta</taxon>
        <taxon>Tracheophyta</taxon>
        <taxon>Spermatophyta</taxon>
        <taxon>Magnoliopsida</taxon>
        <taxon>eudicotyledons</taxon>
        <taxon>Gunneridae</taxon>
        <taxon>Pentapetalae</taxon>
        <taxon>asterids</taxon>
        <taxon>campanulids</taxon>
        <taxon>Asterales</taxon>
        <taxon>Asteraceae</taxon>
        <taxon>Carduoideae</taxon>
        <taxon>Cardueae</taxon>
        <taxon>Centaureinae</taxon>
        <taxon>Centaurea</taxon>
    </lineage>
</organism>
<keyword evidence="3" id="KW-1185">Reference proteome</keyword>
<reference evidence="2" key="1">
    <citation type="submission" date="2023-03" db="EMBL/GenBank/DDBJ databases">
        <title>Chromosome-scale reference genome and RAD-based genetic map of yellow starthistle (Centaurea solstitialis) reveal putative structural variation and QTLs associated with invader traits.</title>
        <authorList>
            <person name="Reatini B."/>
            <person name="Cang F.A."/>
            <person name="Jiang Q."/>
            <person name="Mckibben M.T.W."/>
            <person name="Barker M.S."/>
            <person name="Rieseberg L.H."/>
            <person name="Dlugosch K.M."/>
        </authorList>
    </citation>
    <scope>NUCLEOTIDE SEQUENCE</scope>
    <source>
        <strain evidence="2">CAN-66</strain>
        <tissue evidence="2">Leaf</tissue>
    </source>
</reference>
<gene>
    <name evidence="2" type="ORF">OSB04_023100</name>
</gene>
<dbReference type="Proteomes" id="UP001172457">
    <property type="component" value="Chromosome 6"/>
</dbReference>
<proteinExistence type="predicted"/>
<dbReference type="AlphaFoldDB" id="A0AA38SR06"/>
<sequence>MTPSLWNINPPVRICPKMDQDDGEEVFGAGIPYLSTIGALLYMYNHTKVVPKLDKDYHREHVDCLKVYYLNWGRQYHKVEEIVKILEQNRVQDLVELNRF</sequence>
<evidence type="ECO:0000256" key="1">
    <source>
        <dbReference type="SAM" id="Phobius"/>
    </source>
</evidence>
<name>A0AA38SR06_9ASTR</name>
<protein>
    <submittedName>
        <fullName evidence="2">Uncharacterized protein</fullName>
    </submittedName>
</protein>
<dbReference type="EMBL" id="JARYMX010000006">
    <property type="protein sequence ID" value="KAJ9543393.1"/>
    <property type="molecule type" value="Genomic_DNA"/>
</dbReference>
<comment type="caution">
    <text evidence="2">The sequence shown here is derived from an EMBL/GenBank/DDBJ whole genome shotgun (WGS) entry which is preliminary data.</text>
</comment>
<keyword evidence="1" id="KW-1133">Transmembrane helix</keyword>
<keyword evidence="1" id="KW-0472">Membrane</keyword>
<evidence type="ECO:0000313" key="3">
    <source>
        <dbReference type="Proteomes" id="UP001172457"/>
    </source>
</evidence>